<evidence type="ECO:0000259" key="13">
    <source>
        <dbReference type="Pfam" id="PF18075"/>
    </source>
</evidence>
<dbReference type="GO" id="GO:0005886">
    <property type="term" value="C:plasma membrane"/>
    <property type="evidence" value="ECO:0007669"/>
    <property type="project" value="UniProtKB-SubCell"/>
</dbReference>
<evidence type="ECO:0000256" key="7">
    <source>
        <dbReference type="ARBA" id="ARBA00022989"/>
    </source>
</evidence>
<dbReference type="InterPro" id="IPR004513">
    <property type="entry name" value="FtsX"/>
</dbReference>
<evidence type="ECO:0000256" key="4">
    <source>
        <dbReference type="ARBA" id="ARBA00022475"/>
    </source>
</evidence>
<evidence type="ECO:0000256" key="6">
    <source>
        <dbReference type="ARBA" id="ARBA00022692"/>
    </source>
</evidence>
<feature type="transmembrane region" description="Helical" evidence="11">
    <location>
        <begin position="226"/>
        <end position="248"/>
    </location>
</feature>
<evidence type="ECO:0000256" key="2">
    <source>
        <dbReference type="ARBA" id="ARBA00007379"/>
    </source>
</evidence>
<dbReference type="Gene3D" id="3.30.70.3040">
    <property type="match status" value="1"/>
</dbReference>
<dbReference type="Pfam" id="PF18075">
    <property type="entry name" value="FtsX_ECD"/>
    <property type="match status" value="1"/>
</dbReference>
<dbReference type="EMBL" id="MHRA01000029">
    <property type="protein sequence ID" value="OHA15082.1"/>
    <property type="molecule type" value="Genomic_DNA"/>
</dbReference>
<feature type="transmembrane region" description="Helical" evidence="11">
    <location>
        <begin position="268"/>
        <end position="296"/>
    </location>
</feature>
<feature type="transmembrane region" description="Helical" evidence="11">
    <location>
        <begin position="178"/>
        <end position="205"/>
    </location>
</feature>
<keyword evidence="9 10" id="KW-0131">Cell cycle</keyword>
<comment type="caution">
    <text evidence="14">The sequence shown here is derived from an EMBL/GenBank/DDBJ whole genome shotgun (WGS) entry which is preliminary data.</text>
</comment>
<keyword evidence="6 11" id="KW-0812">Transmembrane</keyword>
<evidence type="ECO:0000256" key="8">
    <source>
        <dbReference type="ARBA" id="ARBA00023136"/>
    </source>
</evidence>
<proteinExistence type="inferred from homology"/>
<reference evidence="14 15" key="1">
    <citation type="journal article" date="2016" name="Nat. Commun.">
        <title>Thousands of microbial genomes shed light on interconnected biogeochemical processes in an aquifer system.</title>
        <authorList>
            <person name="Anantharaman K."/>
            <person name="Brown C.T."/>
            <person name="Hug L.A."/>
            <person name="Sharon I."/>
            <person name="Castelle C.J."/>
            <person name="Probst A.J."/>
            <person name="Thomas B.C."/>
            <person name="Singh A."/>
            <person name="Wilkins M.J."/>
            <person name="Karaoz U."/>
            <person name="Brodie E.L."/>
            <person name="Williams K.H."/>
            <person name="Hubbard S.S."/>
            <person name="Banfield J.F."/>
        </authorList>
    </citation>
    <scope>NUCLEOTIDE SEQUENCE [LARGE SCALE GENOMIC DNA]</scope>
</reference>
<organism evidence="14 15">
    <name type="scientific">Candidatus Tagabacteria bacterium RIFCSPLOWO2_01_FULL_42_9</name>
    <dbReference type="NCBI Taxonomy" id="1802296"/>
    <lineage>
        <taxon>Bacteria</taxon>
        <taxon>Candidatus Tagaibacteriota</taxon>
    </lineage>
</organism>
<sequence>MFLVKVKRVIRVGFVNFWRNGWISLATILVMTIALFVVGSLILGKAVVASTLAQLEDKVDITVYFKTGADEEEIFTFQDKLEKLNEVKNVAYVSSEEALSAFRKRHVDNALITQSLEELGENPLGANLNIKAKDTSQYESIAHFLEASAIFSIDKINYRQNKMVIDRLGNILNASRNVGLGITLLLSAIAIIVAFNTIRLAIYTSKDEITVMRLVGASSRYIRGPFIVEGIMHGIVASVFTMFIFYPLTLWLGPLAEKFFGGVNLFNYYLSSFFQLFAVLLVFGSGLGAISSFIAARRYLKV</sequence>
<evidence type="ECO:0000313" key="15">
    <source>
        <dbReference type="Proteomes" id="UP000178116"/>
    </source>
</evidence>
<keyword evidence="4 10" id="KW-1003">Cell membrane</keyword>
<feature type="domain" description="ABC3 transporter permease C-terminal" evidence="12">
    <location>
        <begin position="182"/>
        <end position="301"/>
    </location>
</feature>
<evidence type="ECO:0000256" key="10">
    <source>
        <dbReference type="PIRNR" id="PIRNR003097"/>
    </source>
</evidence>
<keyword evidence="7 11" id="KW-1133">Transmembrane helix</keyword>
<evidence type="ECO:0000256" key="1">
    <source>
        <dbReference type="ARBA" id="ARBA00004651"/>
    </source>
</evidence>
<dbReference type="PANTHER" id="PTHR47755:SF1">
    <property type="entry name" value="CELL DIVISION PROTEIN FTSX"/>
    <property type="match status" value="1"/>
</dbReference>
<evidence type="ECO:0000256" key="5">
    <source>
        <dbReference type="ARBA" id="ARBA00022618"/>
    </source>
</evidence>
<evidence type="ECO:0000256" key="9">
    <source>
        <dbReference type="ARBA" id="ARBA00023306"/>
    </source>
</evidence>
<dbReference type="InterPro" id="IPR040690">
    <property type="entry name" value="FtsX_ECD"/>
</dbReference>
<dbReference type="GO" id="GO:0051301">
    <property type="term" value="P:cell division"/>
    <property type="evidence" value="ECO:0007669"/>
    <property type="project" value="UniProtKB-KW"/>
</dbReference>
<keyword evidence="5 10" id="KW-0132">Cell division</keyword>
<protein>
    <recommendedName>
        <fullName evidence="3 10">Cell division protein FtsX</fullName>
    </recommendedName>
</protein>
<dbReference type="Pfam" id="PF02687">
    <property type="entry name" value="FtsX"/>
    <property type="match status" value="1"/>
</dbReference>
<feature type="transmembrane region" description="Helical" evidence="11">
    <location>
        <begin position="21"/>
        <end position="43"/>
    </location>
</feature>
<evidence type="ECO:0000256" key="11">
    <source>
        <dbReference type="SAM" id="Phobius"/>
    </source>
</evidence>
<evidence type="ECO:0000313" key="14">
    <source>
        <dbReference type="EMBL" id="OHA15082.1"/>
    </source>
</evidence>
<dbReference type="InterPro" id="IPR003838">
    <property type="entry name" value="ABC3_permease_C"/>
</dbReference>
<comment type="subcellular location">
    <subcellularLocation>
        <location evidence="1">Cell membrane</location>
        <topology evidence="1">Multi-pass membrane protein</topology>
    </subcellularLocation>
</comment>
<evidence type="ECO:0000256" key="3">
    <source>
        <dbReference type="ARBA" id="ARBA00021907"/>
    </source>
</evidence>
<name>A0A1G2LW55_9BACT</name>
<evidence type="ECO:0000259" key="12">
    <source>
        <dbReference type="Pfam" id="PF02687"/>
    </source>
</evidence>
<dbReference type="AlphaFoldDB" id="A0A1G2LW55"/>
<comment type="similarity">
    <text evidence="2 10">Belongs to the ABC-4 integral membrane protein family. FtsX subfamily.</text>
</comment>
<accession>A0A1G2LW55</accession>
<keyword evidence="8 10" id="KW-0472">Membrane</keyword>
<dbReference type="PIRSF" id="PIRSF003097">
    <property type="entry name" value="FtsX"/>
    <property type="match status" value="1"/>
</dbReference>
<dbReference type="Proteomes" id="UP000178116">
    <property type="component" value="Unassembled WGS sequence"/>
</dbReference>
<gene>
    <name evidence="14" type="ORF">A3A10_01180</name>
</gene>
<dbReference type="PANTHER" id="PTHR47755">
    <property type="entry name" value="CELL DIVISION PROTEIN FTSX"/>
    <property type="match status" value="1"/>
</dbReference>
<feature type="domain" description="FtsX extracellular" evidence="13">
    <location>
        <begin position="59"/>
        <end position="146"/>
    </location>
</feature>